<name>A0A164LRU9_9CRUS</name>
<evidence type="ECO:0000313" key="1">
    <source>
        <dbReference type="EMBL" id="KZS04369.1"/>
    </source>
</evidence>
<keyword evidence="2" id="KW-1185">Reference proteome</keyword>
<accession>A0A164LRU9</accession>
<protein>
    <submittedName>
        <fullName evidence="1">Uncharacterized protein</fullName>
    </submittedName>
</protein>
<comment type="caution">
    <text evidence="1">The sequence shown here is derived from an EMBL/GenBank/DDBJ whole genome shotgun (WGS) entry which is preliminary data.</text>
</comment>
<dbReference type="AlphaFoldDB" id="A0A164LRU9"/>
<dbReference type="Proteomes" id="UP000076858">
    <property type="component" value="Unassembled WGS sequence"/>
</dbReference>
<sequence>MLRISNIFCNLSFFFGQDVLLIPSLGNRPFRMSKTSFNNRVIRSVGAVSKNEVSGFSRYLD</sequence>
<reference evidence="1 2" key="1">
    <citation type="submission" date="2016-03" db="EMBL/GenBank/DDBJ databases">
        <title>EvidentialGene: Evidence-directed Construction of Genes on Genomes.</title>
        <authorList>
            <person name="Gilbert D.G."/>
            <person name="Choi J.-H."/>
            <person name="Mockaitis K."/>
            <person name="Colbourne J."/>
            <person name="Pfrender M."/>
        </authorList>
    </citation>
    <scope>NUCLEOTIDE SEQUENCE [LARGE SCALE GENOMIC DNA]</scope>
    <source>
        <strain evidence="1 2">Xinb3</strain>
        <tissue evidence="1">Complete organism</tissue>
    </source>
</reference>
<evidence type="ECO:0000313" key="2">
    <source>
        <dbReference type="Proteomes" id="UP000076858"/>
    </source>
</evidence>
<gene>
    <name evidence="1" type="ORF">APZ42_032662</name>
</gene>
<proteinExistence type="predicted"/>
<dbReference type="EMBL" id="LRGB01003123">
    <property type="protein sequence ID" value="KZS04369.1"/>
    <property type="molecule type" value="Genomic_DNA"/>
</dbReference>
<organism evidence="1 2">
    <name type="scientific">Daphnia magna</name>
    <dbReference type="NCBI Taxonomy" id="35525"/>
    <lineage>
        <taxon>Eukaryota</taxon>
        <taxon>Metazoa</taxon>
        <taxon>Ecdysozoa</taxon>
        <taxon>Arthropoda</taxon>
        <taxon>Crustacea</taxon>
        <taxon>Branchiopoda</taxon>
        <taxon>Diplostraca</taxon>
        <taxon>Cladocera</taxon>
        <taxon>Anomopoda</taxon>
        <taxon>Daphniidae</taxon>
        <taxon>Daphnia</taxon>
    </lineage>
</organism>